<gene>
    <name evidence="1" type="ORF">FL857_07605</name>
</gene>
<proteinExistence type="predicted"/>
<dbReference type="AlphaFoldDB" id="A0A552V3D5"/>
<dbReference type="EMBL" id="VJXW01000011">
    <property type="protein sequence ID" value="TRW24990.1"/>
    <property type="molecule type" value="Genomic_DNA"/>
</dbReference>
<protein>
    <submittedName>
        <fullName evidence="1">Uncharacterized protein</fullName>
    </submittedName>
</protein>
<evidence type="ECO:0000313" key="1">
    <source>
        <dbReference type="EMBL" id="TRW24990.1"/>
    </source>
</evidence>
<reference evidence="1 2" key="1">
    <citation type="submission" date="2019-07" db="EMBL/GenBank/DDBJ databases">
        <title>Criibacterium bergeronii gen. nov., sp. nov. isolated from human clinical samples.</title>
        <authorList>
            <person name="Maheux A.F."/>
            <person name="Boudreau D.K."/>
            <person name="Berube E."/>
            <person name="Brodeur S."/>
            <person name="Bernard K.A."/>
            <person name="Abed J.Y."/>
            <person name="Ducrey E."/>
            <person name="Guay E.F."/>
            <person name="Raymond F."/>
            <person name="Corbeil J."/>
            <person name="Domingo M.-C."/>
            <person name="Roy P.H."/>
            <person name="Boissinot M."/>
            <person name="Tocheva E.I."/>
            <person name="Omar R.F."/>
        </authorList>
    </citation>
    <scope>NUCLEOTIDE SEQUENCE [LARGE SCALE GENOMIC DNA]</scope>
    <source>
        <strain evidence="1 2">CCRI-24246</strain>
    </source>
</reference>
<accession>A0A552V3D5</accession>
<dbReference type="Proteomes" id="UP000319424">
    <property type="component" value="Unassembled WGS sequence"/>
</dbReference>
<dbReference type="RefSeq" id="WP_144398357.1">
    <property type="nucleotide sequence ID" value="NZ_VJXW01000011.1"/>
</dbReference>
<organism evidence="1 2">
    <name type="scientific">Criibacterium bergeronii</name>
    <dbReference type="NCBI Taxonomy" id="1871336"/>
    <lineage>
        <taxon>Bacteria</taxon>
        <taxon>Bacillati</taxon>
        <taxon>Bacillota</taxon>
        <taxon>Clostridia</taxon>
        <taxon>Peptostreptococcales</taxon>
        <taxon>Filifactoraceae</taxon>
        <taxon>Criibacterium</taxon>
    </lineage>
</organism>
<sequence length="79" mass="9161">MDSIEKGDFKDTKKQLEKFHIKYQMEGHVKLLSEQYFINESVANMKNSWNNIVSILSSGFDKSQDCDSLMMMTSFTKLA</sequence>
<evidence type="ECO:0000313" key="2">
    <source>
        <dbReference type="Proteomes" id="UP000319424"/>
    </source>
</evidence>
<comment type="caution">
    <text evidence="1">The sequence shown here is derived from an EMBL/GenBank/DDBJ whole genome shotgun (WGS) entry which is preliminary data.</text>
</comment>
<name>A0A552V3D5_9FIRM</name>